<proteinExistence type="predicted"/>
<accession>A0A239PGY4</accession>
<dbReference type="RefSeq" id="WP_089256040.1">
    <property type="nucleotide sequence ID" value="NZ_FZPH01000035.1"/>
</dbReference>
<name>A0A239PGY4_9ACTN</name>
<gene>
    <name evidence="2" type="ORF">SAMN05421812_13513</name>
</gene>
<feature type="region of interest" description="Disordered" evidence="1">
    <location>
        <begin position="1"/>
        <end position="21"/>
    </location>
</feature>
<sequence length="268" mass="28369">MEQAARFPALAGTDAAEPTDPASARAVVERVAAAGGLDADEASQITQAWFTVNQWIPALLLPLQQKRARAAIPQRERLVEAAAQAPDEIADAPWLLGLLLVLDEEPLIVVHRASGAVHPVTISGVGDNFQLYTLLADALIGGGLVPGVPPEPAWVAAATDGEMASRTPIHGRFNLVDAGGAWIWGEGRPSDIEPVAGRRIVVLDEAPYDRSWTYGRLYPLLAPEVRVAAALPAGQAEQWLRLVKPAATGQHSVPPGVRVHFGTGTPED</sequence>
<evidence type="ECO:0000313" key="2">
    <source>
        <dbReference type="EMBL" id="SNT66232.1"/>
    </source>
</evidence>
<evidence type="ECO:0000256" key="1">
    <source>
        <dbReference type="SAM" id="MobiDB-lite"/>
    </source>
</evidence>
<evidence type="ECO:0000313" key="3">
    <source>
        <dbReference type="Proteomes" id="UP000198362"/>
    </source>
</evidence>
<protein>
    <submittedName>
        <fullName evidence="2">Uncharacterized protein</fullName>
    </submittedName>
</protein>
<keyword evidence="3" id="KW-1185">Reference proteome</keyword>
<reference evidence="2 3" key="1">
    <citation type="submission" date="2017-06" db="EMBL/GenBank/DDBJ databases">
        <authorList>
            <person name="Kim H.J."/>
            <person name="Triplett B.A."/>
        </authorList>
    </citation>
    <scope>NUCLEOTIDE SEQUENCE [LARGE SCALE GENOMIC DNA]</scope>
    <source>
        <strain evidence="2 3">CGMCC 4.5593</strain>
    </source>
</reference>
<dbReference type="Proteomes" id="UP000198362">
    <property type="component" value="Unassembled WGS sequence"/>
</dbReference>
<dbReference type="OrthoDB" id="4308386at2"/>
<organism evidence="2 3">
    <name type="scientific">Asanoa hainanensis</name>
    <dbReference type="NCBI Taxonomy" id="560556"/>
    <lineage>
        <taxon>Bacteria</taxon>
        <taxon>Bacillati</taxon>
        <taxon>Actinomycetota</taxon>
        <taxon>Actinomycetes</taxon>
        <taxon>Micromonosporales</taxon>
        <taxon>Micromonosporaceae</taxon>
        <taxon>Asanoa</taxon>
    </lineage>
</organism>
<dbReference type="AlphaFoldDB" id="A0A239PGY4"/>
<dbReference type="EMBL" id="FZPH01000035">
    <property type="protein sequence ID" value="SNT66232.1"/>
    <property type="molecule type" value="Genomic_DNA"/>
</dbReference>